<evidence type="ECO:0000313" key="2">
    <source>
        <dbReference type="Proteomes" id="UP000831485"/>
    </source>
</evidence>
<name>A0ABY4LLA2_9BACT</name>
<dbReference type="RefSeq" id="WP_248647201.1">
    <property type="nucleotide sequence ID" value="NZ_CP096574.1"/>
</dbReference>
<keyword evidence="2" id="KW-1185">Reference proteome</keyword>
<proteinExistence type="predicted"/>
<accession>A0ABY4LLA2</accession>
<reference evidence="1" key="1">
    <citation type="submission" date="2022-04" db="EMBL/GenBank/DDBJ databases">
        <authorList>
            <person name="Liu G."/>
        </authorList>
    </citation>
    <scope>NUCLEOTIDE SEQUENCE</scope>
    <source>
        <strain evidence="1">RG22</strain>
    </source>
</reference>
<dbReference type="Proteomes" id="UP000831485">
    <property type="component" value="Chromosome"/>
</dbReference>
<evidence type="ECO:0000313" key="1">
    <source>
        <dbReference type="EMBL" id="UPU37810.1"/>
    </source>
</evidence>
<sequence>MGDLTTHGGGRAKRFSWTCHGGLVEITNENGRRLSYHLDEILKIYDWIFQNFGNGWFPLANNVAKLGTNDEIPGLGVAVLS</sequence>
<protein>
    <submittedName>
        <fullName evidence="1">Uncharacterized protein</fullName>
    </submittedName>
</protein>
<gene>
    <name evidence="1" type="ORF">M1B72_08915</name>
</gene>
<dbReference type="EMBL" id="CP096574">
    <property type="protein sequence ID" value="UPU37810.1"/>
    <property type="molecule type" value="Genomic_DNA"/>
</dbReference>
<organism evidence="1 2">
    <name type="scientific">Geomonas paludis</name>
    <dbReference type="NCBI Taxonomy" id="2740185"/>
    <lineage>
        <taxon>Bacteria</taxon>
        <taxon>Pseudomonadati</taxon>
        <taxon>Thermodesulfobacteriota</taxon>
        <taxon>Desulfuromonadia</taxon>
        <taxon>Geobacterales</taxon>
        <taxon>Geobacteraceae</taxon>
        <taxon>Geomonas</taxon>
    </lineage>
</organism>